<keyword evidence="3" id="KW-1185">Reference proteome</keyword>
<accession>A0ABV7LA65</accession>
<protein>
    <submittedName>
        <fullName evidence="2">DUF2007 domain-containing protein</fullName>
    </submittedName>
</protein>
<proteinExistence type="predicted"/>
<gene>
    <name evidence="2" type="ORF">ACFOGJ_30025</name>
</gene>
<evidence type="ECO:0000313" key="3">
    <source>
        <dbReference type="Proteomes" id="UP001595528"/>
    </source>
</evidence>
<dbReference type="InterPro" id="IPR011322">
    <property type="entry name" value="N-reg_PII-like_a/b"/>
</dbReference>
<dbReference type="SUPFAM" id="SSF54913">
    <property type="entry name" value="GlnB-like"/>
    <property type="match status" value="1"/>
</dbReference>
<dbReference type="RefSeq" id="WP_379907021.1">
    <property type="nucleotide sequence ID" value="NZ_JBHRTR010000054.1"/>
</dbReference>
<dbReference type="Gene3D" id="3.30.70.790">
    <property type="entry name" value="UreE, C-terminal domain"/>
    <property type="match status" value="1"/>
</dbReference>
<comment type="caution">
    <text evidence="2">The sequence shown here is derived from an EMBL/GenBank/DDBJ whole genome shotgun (WGS) entry which is preliminary data.</text>
</comment>
<reference evidence="3" key="1">
    <citation type="journal article" date="2019" name="Int. J. Syst. Evol. Microbiol.">
        <title>The Global Catalogue of Microorganisms (GCM) 10K type strain sequencing project: providing services to taxonomists for standard genome sequencing and annotation.</title>
        <authorList>
            <consortium name="The Broad Institute Genomics Platform"/>
            <consortium name="The Broad Institute Genome Sequencing Center for Infectious Disease"/>
            <person name="Wu L."/>
            <person name="Ma J."/>
        </authorList>
    </citation>
    <scope>NUCLEOTIDE SEQUENCE [LARGE SCALE GENOMIC DNA]</scope>
    <source>
        <strain evidence="3">KCTC 42964</strain>
    </source>
</reference>
<name>A0ABV7LA65_9PROT</name>
<dbReference type="Pfam" id="PF09413">
    <property type="entry name" value="DUF2007"/>
    <property type="match status" value="1"/>
</dbReference>
<evidence type="ECO:0000313" key="2">
    <source>
        <dbReference type="EMBL" id="MFC3231524.1"/>
    </source>
</evidence>
<dbReference type="InterPro" id="IPR018551">
    <property type="entry name" value="DUF2007"/>
</dbReference>
<sequence length="74" mass="7831">MIELLRTNDAVLISYVQALLADAGVEAVVLDQHTSNLEGSIGALPRRIMVLEEDEAAARGALTEAGVEMPAKRG</sequence>
<evidence type="ECO:0000259" key="1">
    <source>
        <dbReference type="Pfam" id="PF09413"/>
    </source>
</evidence>
<dbReference type="Proteomes" id="UP001595528">
    <property type="component" value="Unassembled WGS sequence"/>
</dbReference>
<dbReference type="EMBL" id="JBHRTR010000054">
    <property type="protein sequence ID" value="MFC3231524.1"/>
    <property type="molecule type" value="Genomic_DNA"/>
</dbReference>
<feature type="domain" description="DUF2007" evidence="1">
    <location>
        <begin position="1"/>
        <end position="66"/>
    </location>
</feature>
<organism evidence="2 3">
    <name type="scientific">Marinibaculum pumilum</name>
    <dbReference type="NCBI Taxonomy" id="1766165"/>
    <lineage>
        <taxon>Bacteria</taxon>
        <taxon>Pseudomonadati</taxon>
        <taxon>Pseudomonadota</taxon>
        <taxon>Alphaproteobacteria</taxon>
        <taxon>Rhodospirillales</taxon>
        <taxon>Rhodospirillaceae</taxon>
        <taxon>Marinibaculum</taxon>
    </lineage>
</organism>